<accession>A0A7W7SFH7</accession>
<evidence type="ECO:0000313" key="1">
    <source>
        <dbReference type="EMBL" id="MBB4949479.1"/>
    </source>
</evidence>
<dbReference type="RefSeq" id="WP_184919847.1">
    <property type="nucleotide sequence ID" value="NZ_JACHJR010000001.1"/>
</dbReference>
<proteinExistence type="predicted"/>
<name>A0A7W7SFH7_9ACTN</name>
<keyword evidence="2" id="KW-1185">Reference proteome</keyword>
<evidence type="ECO:0000313" key="2">
    <source>
        <dbReference type="Proteomes" id="UP000573327"/>
    </source>
</evidence>
<sequence length="366" mass="39653">MSAFGRLVFRKRMPRSAATAEEFGWRQLAGRLQVPHFHGRTPADEGCDVLAYEDVFASGRSGHLLGDLIALADEDPAAAGPVTALIDAVCDDLIAAVAGSGRTAALAECVPGLYADRIRPAGRIDTWWLDPTLTLSTGTDALPAVRDLTNWTITANGHHLPLDVPAAIRTTRTALDPATRWTTALTQGDPTEPNITNTPTGPGAVWLDFEYAGRNTIAGEAANLLWYLLALGGWLVPLHQRDTYIRTLRLHLPPAAHPTVEHAGLSTPHRHLDLRYTWPTGPGRQAALHRLLARLRTDLGAAADLPPGRELDYLRPFLTARILGVIDPRRLGDTERLLLLAKLAELQAGEAQFAHTDPLTTLTSVE</sequence>
<gene>
    <name evidence="1" type="ORF">F4556_005014</name>
</gene>
<organism evidence="1 2">
    <name type="scientific">Kitasatospora gansuensis</name>
    <dbReference type="NCBI Taxonomy" id="258050"/>
    <lineage>
        <taxon>Bacteria</taxon>
        <taxon>Bacillati</taxon>
        <taxon>Actinomycetota</taxon>
        <taxon>Actinomycetes</taxon>
        <taxon>Kitasatosporales</taxon>
        <taxon>Streptomycetaceae</taxon>
        <taxon>Kitasatospora</taxon>
    </lineage>
</organism>
<comment type="caution">
    <text evidence="1">The sequence shown here is derived from an EMBL/GenBank/DDBJ whole genome shotgun (WGS) entry which is preliminary data.</text>
</comment>
<protein>
    <submittedName>
        <fullName evidence="1">Uncharacterized protein</fullName>
    </submittedName>
</protein>
<reference evidence="1 2" key="1">
    <citation type="submission" date="2020-08" db="EMBL/GenBank/DDBJ databases">
        <title>Sequencing the genomes of 1000 actinobacteria strains.</title>
        <authorList>
            <person name="Klenk H.-P."/>
        </authorList>
    </citation>
    <scope>NUCLEOTIDE SEQUENCE [LARGE SCALE GENOMIC DNA]</scope>
    <source>
        <strain evidence="1 2">DSM 44786</strain>
    </source>
</reference>
<dbReference type="AlphaFoldDB" id="A0A7W7SFH7"/>
<dbReference type="EMBL" id="JACHJR010000001">
    <property type="protein sequence ID" value="MBB4949479.1"/>
    <property type="molecule type" value="Genomic_DNA"/>
</dbReference>
<dbReference type="Proteomes" id="UP000573327">
    <property type="component" value="Unassembled WGS sequence"/>
</dbReference>